<reference evidence="1 2" key="1">
    <citation type="journal article" date="2022" name="Syst. Appl. Microbiol.">
        <title>Rhodopirellula aestuarii sp. nov., a novel member of the genus Rhodopirellula isolated from brackish sediments collected in the Tagus River estuary, Portugal.</title>
        <authorList>
            <person name="Vitorino I.R."/>
            <person name="Klimek D."/>
            <person name="Calusinska M."/>
            <person name="Lobo-da-Cunha A."/>
            <person name="Vasconcelos V."/>
            <person name="Lage O.M."/>
        </authorList>
    </citation>
    <scope>NUCLEOTIDE SEQUENCE [LARGE SCALE GENOMIC DNA]</scope>
    <source>
        <strain evidence="1 2">ICT_H3.1</strain>
    </source>
</reference>
<gene>
    <name evidence="1" type="ORF">NB063_25555</name>
</gene>
<name>A0ABT0UAT6_9BACT</name>
<organism evidence="1 2">
    <name type="scientific">Aporhodopirellula aestuarii</name>
    <dbReference type="NCBI Taxonomy" id="2950107"/>
    <lineage>
        <taxon>Bacteria</taxon>
        <taxon>Pseudomonadati</taxon>
        <taxon>Planctomycetota</taxon>
        <taxon>Planctomycetia</taxon>
        <taxon>Pirellulales</taxon>
        <taxon>Pirellulaceae</taxon>
        <taxon>Aporhodopirellula</taxon>
    </lineage>
</organism>
<evidence type="ECO:0000313" key="1">
    <source>
        <dbReference type="EMBL" id="MCM2373996.1"/>
    </source>
</evidence>
<proteinExistence type="predicted"/>
<evidence type="ECO:0000313" key="2">
    <source>
        <dbReference type="Proteomes" id="UP001202961"/>
    </source>
</evidence>
<dbReference type="RefSeq" id="WP_250931872.1">
    <property type="nucleotide sequence ID" value="NZ_JAMQBK010000077.1"/>
</dbReference>
<dbReference type="InterPro" id="IPR006311">
    <property type="entry name" value="TAT_signal"/>
</dbReference>
<protein>
    <submittedName>
        <fullName evidence="1">Uncharacterized protein</fullName>
    </submittedName>
</protein>
<keyword evidence="2" id="KW-1185">Reference proteome</keyword>
<dbReference type="Proteomes" id="UP001202961">
    <property type="component" value="Unassembled WGS sequence"/>
</dbReference>
<sequence>MAKMINRRDCVRSAIALAVGGVAGASNRLFPIMSSGARDTHRTPQVKKTNIALGDAPLWSNKQLARLNQRLNLADHACQAVSQTVIDPIRAVFGDARQGIPSFVDAVDGWSSRYRWCYDALPWNQTHTHREYLKFHFRKSVLSPHVLRVGVAQTVSQWHNEIEDIENRLLVDLSTDMELPAHVTEVLCRSGRSELDARDVFSLGQEATTDGVVRSSVQFATSEAIASLAIQLGRTLATRGGILAAGSSGAVVSCGITLLAGLIIDYLVDRLWDWWADPRGKLIQRIRDELRDFESTVLVGVFDRQSGRIHPGVFETLKGWASQRNEARNEEIHRLLRSNNEPA</sequence>
<dbReference type="EMBL" id="JAMQBK010000077">
    <property type="protein sequence ID" value="MCM2373996.1"/>
    <property type="molecule type" value="Genomic_DNA"/>
</dbReference>
<dbReference type="PROSITE" id="PS51318">
    <property type="entry name" value="TAT"/>
    <property type="match status" value="1"/>
</dbReference>
<accession>A0ABT0UAT6</accession>
<comment type="caution">
    <text evidence="1">The sequence shown here is derived from an EMBL/GenBank/DDBJ whole genome shotgun (WGS) entry which is preliminary data.</text>
</comment>